<evidence type="ECO:0000259" key="7">
    <source>
        <dbReference type="Pfam" id="PF08281"/>
    </source>
</evidence>
<dbReference type="InterPro" id="IPR013324">
    <property type="entry name" value="RNA_pol_sigma_r3/r4-like"/>
</dbReference>
<evidence type="ECO:0000313" key="9">
    <source>
        <dbReference type="Proteomes" id="UP000320184"/>
    </source>
</evidence>
<feature type="region of interest" description="Disordered" evidence="5">
    <location>
        <begin position="1"/>
        <end position="28"/>
    </location>
</feature>
<organism evidence="8 9">
    <name type="scientific">Eiseniibacteriota bacterium</name>
    <dbReference type="NCBI Taxonomy" id="2212470"/>
    <lineage>
        <taxon>Bacteria</taxon>
        <taxon>Candidatus Eiseniibacteriota</taxon>
    </lineage>
</organism>
<comment type="caution">
    <text evidence="8">The sequence shown here is derived from an EMBL/GenBank/DDBJ whole genome shotgun (WGS) entry which is preliminary data.</text>
</comment>
<dbReference type="Proteomes" id="UP000320184">
    <property type="component" value="Unassembled WGS sequence"/>
</dbReference>
<evidence type="ECO:0000256" key="5">
    <source>
        <dbReference type="SAM" id="MobiDB-lite"/>
    </source>
</evidence>
<evidence type="ECO:0000256" key="3">
    <source>
        <dbReference type="ARBA" id="ARBA00023082"/>
    </source>
</evidence>
<dbReference type="Pfam" id="PF08281">
    <property type="entry name" value="Sigma70_r4_2"/>
    <property type="match status" value="1"/>
</dbReference>
<dbReference type="InterPro" id="IPR013325">
    <property type="entry name" value="RNA_pol_sigma_r2"/>
</dbReference>
<dbReference type="InterPro" id="IPR036388">
    <property type="entry name" value="WH-like_DNA-bd_sf"/>
</dbReference>
<dbReference type="Gene3D" id="1.10.1740.10">
    <property type="match status" value="1"/>
</dbReference>
<dbReference type="Gene3D" id="1.10.10.10">
    <property type="entry name" value="Winged helix-like DNA-binding domain superfamily/Winged helix DNA-binding domain"/>
    <property type="match status" value="1"/>
</dbReference>
<evidence type="ECO:0000259" key="6">
    <source>
        <dbReference type="Pfam" id="PF04542"/>
    </source>
</evidence>
<dbReference type="GO" id="GO:0003677">
    <property type="term" value="F:DNA binding"/>
    <property type="evidence" value="ECO:0007669"/>
    <property type="project" value="InterPro"/>
</dbReference>
<dbReference type="GO" id="GO:0016987">
    <property type="term" value="F:sigma factor activity"/>
    <property type="evidence" value="ECO:0007669"/>
    <property type="project" value="UniProtKB-KW"/>
</dbReference>
<name>A0A538SGP3_UNCEI</name>
<feature type="domain" description="RNA polymerase sigma-70 region 2" evidence="6">
    <location>
        <begin position="41"/>
        <end position="102"/>
    </location>
</feature>
<comment type="similarity">
    <text evidence="1">Belongs to the sigma-70 factor family. ECF subfamily.</text>
</comment>
<proteinExistence type="inferred from homology"/>
<keyword evidence="3" id="KW-0731">Sigma factor</keyword>
<keyword evidence="4" id="KW-0804">Transcription</keyword>
<gene>
    <name evidence="8" type="ORF">E6K73_07675</name>
</gene>
<feature type="domain" description="RNA polymerase sigma factor 70 region 4 type 2" evidence="7">
    <location>
        <begin position="133"/>
        <end position="183"/>
    </location>
</feature>
<dbReference type="SUPFAM" id="SSF88659">
    <property type="entry name" value="Sigma3 and sigma4 domains of RNA polymerase sigma factors"/>
    <property type="match status" value="1"/>
</dbReference>
<dbReference type="InterPro" id="IPR014284">
    <property type="entry name" value="RNA_pol_sigma-70_dom"/>
</dbReference>
<dbReference type="InterPro" id="IPR039425">
    <property type="entry name" value="RNA_pol_sigma-70-like"/>
</dbReference>
<evidence type="ECO:0000256" key="1">
    <source>
        <dbReference type="ARBA" id="ARBA00010641"/>
    </source>
</evidence>
<dbReference type="GO" id="GO:0006352">
    <property type="term" value="P:DNA-templated transcription initiation"/>
    <property type="evidence" value="ECO:0007669"/>
    <property type="project" value="InterPro"/>
</dbReference>
<evidence type="ECO:0000256" key="2">
    <source>
        <dbReference type="ARBA" id="ARBA00023015"/>
    </source>
</evidence>
<keyword evidence="2" id="KW-0805">Transcription regulation</keyword>
<accession>A0A538SGP3</accession>
<dbReference type="NCBIfam" id="TIGR02937">
    <property type="entry name" value="sigma70-ECF"/>
    <property type="match status" value="1"/>
</dbReference>
<evidence type="ECO:0000313" key="8">
    <source>
        <dbReference type="EMBL" id="TMQ50544.1"/>
    </source>
</evidence>
<dbReference type="SUPFAM" id="SSF88946">
    <property type="entry name" value="Sigma2 domain of RNA polymerase sigma factors"/>
    <property type="match status" value="1"/>
</dbReference>
<dbReference type="PANTHER" id="PTHR43133">
    <property type="entry name" value="RNA POLYMERASE ECF-TYPE SIGMA FACTO"/>
    <property type="match status" value="1"/>
</dbReference>
<dbReference type="PANTHER" id="PTHR43133:SF46">
    <property type="entry name" value="RNA POLYMERASE SIGMA-70 FACTOR ECF SUBFAMILY"/>
    <property type="match status" value="1"/>
</dbReference>
<evidence type="ECO:0000256" key="4">
    <source>
        <dbReference type="ARBA" id="ARBA00023163"/>
    </source>
</evidence>
<dbReference type="Pfam" id="PF04542">
    <property type="entry name" value="Sigma70_r2"/>
    <property type="match status" value="1"/>
</dbReference>
<sequence length="190" mass="20837">MEHSGPGVSTPGRPFRAPAGADSGDVSLAAGGDRRAFERVYRVHVARIHSLARRMVNGEEAGEITQDVFVRAWEKLGTFRGEAAFGTWLYRLAVNVILARRSKLAVQRARHLPDDEALETAPARPASTDLGMDLEGAIERLPAGARQVFVLHDVEGHKHEEIAGMLGVTTGTSKAQLHRARLLLRRHLNR</sequence>
<dbReference type="InterPro" id="IPR007627">
    <property type="entry name" value="RNA_pol_sigma70_r2"/>
</dbReference>
<protein>
    <submittedName>
        <fullName evidence="8">RNA polymerase sigma factor</fullName>
    </submittedName>
</protein>
<dbReference type="AlphaFoldDB" id="A0A538SGP3"/>
<dbReference type="EMBL" id="VBOT01000097">
    <property type="protein sequence ID" value="TMQ50544.1"/>
    <property type="molecule type" value="Genomic_DNA"/>
</dbReference>
<dbReference type="InterPro" id="IPR013249">
    <property type="entry name" value="RNA_pol_sigma70_r4_t2"/>
</dbReference>
<reference evidence="8 9" key="1">
    <citation type="journal article" date="2019" name="Nat. Microbiol.">
        <title>Mediterranean grassland soil C-N compound turnover is dependent on rainfall and depth, and is mediated by genomically divergent microorganisms.</title>
        <authorList>
            <person name="Diamond S."/>
            <person name="Andeer P.F."/>
            <person name="Li Z."/>
            <person name="Crits-Christoph A."/>
            <person name="Burstein D."/>
            <person name="Anantharaman K."/>
            <person name="Lane K.R."/>
            <person name="Thomas B.C."/>
            <person name="Pan C."/>
            <person name="Northen T.R."/>
            <person name="Banfield J.F."/>
        </authorList>
    </citation>
    <scope>NUCLEOTIDE SEQUENCE [LARGE SCALE GENOMIC DNA]</scope>
    <source>
        <strain evidence="8">WS_3</strain>
    </source>
</reference>